<keyword evidence="3" id="KW-0731">Sigma factor</keyword>
<dbReference type="Pfam" id="PF04542">
    <property type="entry name" value="Sigma70_r2"/>
    <property type="match status" value="1"/>
</dbReference>
<accession>A0A1C4UEY8</accession>
<dbReference type="InterPro" id="IPR014325">
    <property type="entry name" value="RNA_pol_sigma-E_actinobac"/>
</dbReference>
<dbReference type="SUPFAM" id="SSF88946">
    <property type="entry name" value="Sigma2 domain of RNA polymerase sigma factors"/>
    <property type="match status" value="1"/>
</dbReference>
<protein>
    <submittedName>
        <fullName evidence="8">RNA polymerase sigma-70 factor, sigma-E family</fullName>
    </submittedName>
</protein>
<gene>
    <name evidence="8" type="ORF">GA0074696_0320</name>
</gene>
<keyword evidence="2" id="KW-0805">Transcription regulation</keyword>
<evidence type="ECO:0000259" key="6">
    <source>
        <dbReference type="Pfam" id="PF04542"/>
    </source>
</evidence>
<dbReference type="NCBIfam" id="TIGR02937">
    <property type="entry name" value="sigma70-ECF"/>
    <property type="match status" value="1"/>
</dbReference>
<keyword evidence="4" id="KW-0238">DNA-binding</keyword>
<dbReference type="InterPro" id="IPR036388">
    <property type="entry name" value="WH-like_DNA-bd_sf"/>
</dbReference>
<dbReference type="InterPro" id="IPR039425">
    <property type="entry name" value="RNA_pol_sigma-70-like"/>
</dbReference>
<feature type="domain" description="RNA polymerase sigma-70 region 2" evidence="6">
    <location>
        <begin position="13"/>
        <end position="79"/>
    </location>
</feature>
<dbReference type="NCBIfam" id="TIGR02983">
    <property type="entry name" value="SigE-fam_strep"/>
    <property type="match status" value="1"/>
</dbReference>
<comment type="similarity">
    <text evidence="1">Belongs to the sigma-70 factor family. ECF subfamily.</text>
</comment>
<dbReference type="GO" id="GO:0016987">
    <property type="term" value="F:sigma factor activity"/>
    <property type="evidence" value="ECO:0007669"/>
    <property type="project" value="UniProtKB-KW"/>
</dbReference>
<evidence type="ECO:0000256" key="5">
    <source>
        <dbReference type="ARBA" id="ARBA00023163"/>
    </source>
</evidence>
<feature type="domain" description="RNA polymerase sigma factor 70 region 4 type 2" evidence="7">
    <location>
        <begin position="103"/>
        <end position="155"/>
    </location>
</feature>
<sequence length="171" mass="19060">MRADLEQEYVEYVTSRLPALRRIACHLTGDAHRGDDLVQTAVTRLYVGWRRAREADNVDAYVRTVLVRVFLDEKRRLWSRVRLVDTPPEPAPAPTGDAVEDRELLHAALAQVPPRQRAVLVLRFLHDRPVDEVAATLGCTAGTVKSQTSHGLASLRRLLGTDAYAITGEGK</sequence>
<organism evidence="8 9">
    <name type="scientific">Micromonospora purpureochromogenes</name>
    <dbReference type="NCBI Taxonomy" id="47872"/>
    <lineage>
        <taxon>Bacteria</taxon>
        <taxon>Bacillati</taxon>
        <taxon>Actinomycetota</taxon>
        <taxon>Actinomycetes</taxon>
        <taxon>Micromonosporales</taxon>
        <taxon>Micromonosporaceae</taxon>
        <taxon>Micromonospora</taxon>
    </lineage>
</organism>
<evidence type="ECO:0000313" key="8">
    <source>
        <dbReference type="EMBL" id="SCE70239.1"/>
    </source>
</evidence>
<keyword evidence="5" id="KW-0804">Transcription</keyword>
<dbReference type="GO" id="GO:0006352">
    <property type="term" value="P:DNA-templated transcription initiation"/>
    <property type="evidence" value="ECO:0007669"/>
    <property type="project" value="InterPro"/>
</dbReference>
<evidence type="ECO:0000256" key="4">
    <source>
        <dbReference type="ARBA" id="ARBA00023125"/>
    </source>
</evidence>
<dbReference type="InterPro" id="IPR007627">
    <property type="entry name" value="RNA_pol_sigma70_r2"/>
</dbReference>
<evidence type="ECO:0000256" key="1">
    <source>
        <dbReference type="ARBA" id="ARBA00010641"/>
    </source>
</evidence>
<dbReference type="PANTHER" id="PTHR43133">
    <property type="entry name" value="RNA POLYMERASE ECF-TYPE SIGMA FACTO"/>
    <property type="match status" value="1"/>
</dbReference>
<dbReference type="RefSeq" id="WP_088959442.1">
    <property type="nucleotide sequence ID" value="NZ_LT607410.1"/>
</dbReference>
<dbReference type="InterPro" id="IPR013249">
    <property type="entry name" value="RNA_pol_sigma70_r4_t2"/>
</dbReference>
<dbReference type="PANTHER" id="PTHR43133:SF50">
    <property type="entry name" value="ECF RNA POLYMERASE SIGMA FACTOR SIGM"/>
    <property type="match status" value="1"/>
</dbReference>
<dbReference type="GO" id="GO:0003677">
    <property type="term" value="F:DNA binding"/>
    <property type="evidence" value="ECO:0007669"/>
    <property type="project" value="UniProtKB-KW"/>
</dbReference>
<dbReference type="Proteomes" id="UP000198228">
    <property type="component" value="Chromosome I"/>
</dbReference>
<evidence type="ECO:0000256" key="2">
    <source>
        <dbReference type="ARBA" id="ARBA00023015"/>
    </source>
</evidence>
<dbReference type="Gene3D" id="1.10.10.10">
    <property type="entry name" value="Winged helix-like DNA-binding domain superfamily/Winged helix DNA-binding domain"/>
    <property type="match status" value="1"/>
</dbReference>
<evidence type="ECO:0000256" key="3">
    <source>
        <dbReference type="ARBA" id="ARBA00023082"/>
    </source>
</evidence>
<dbReference type="Gene3D" id="1.10.1740.10">
    <property type="match status" value="1"/>
</dbReference>
<dbReference type="SUPFAM" id="SSF88659">
    <property type="entry name" value="Sigma3 and sigma4 domains of RNA polymerase sigma factors"/>
    <property type="match status" value="1"/>
</dbReference>
<dbReference type="InterPro" id="IPR014284">
    <property type="entry name" value="RNA_pol_sigma-70_dom"/>
</dbReference>
<name>A0A1C4UEY8_9ACTN</name>
<dbReference type="EMBL" id="LT607410">
    <property type="protein sequence ID" value="SCE70239.1"/>
    <property type="molecule type" value="Genomic_DNA"/>
</dbReference>
<evidence type="ECO:0000259" key="7">
    <source>
        <dbReference type="Pfam" id="PF08281"/>
    </source>
</evidence>
<dbReference type="InterPro" id="IPR013324">
    <property type="entry name" value="RNA_pol_sigma_r3/r4-like"/>
</dbReference>
<reference evidence="8 9" key="1">
    <citation type="submission" date="2016-06" db="EMBL/GenBank/DDBJ databases">
        <authorList>
            <person name="Kjaerup R.B."/>
            <person name="Dalgaard T.S."/>
            <person name="Juul-Madsen H.R."/>
        </authorList>
    </citation>
    <scope>NUCLEOTIDE SEQUENCE [LARGE SCALE GENOMIC DNA]</scope>
    <source>
        <strain evidence="8 9">DSM 43821</strain>
    </source>
</reference>
<dbReference type="AlphaFoldDB" id="A0A1C4UEY8"/>
<dbReference type="CDD" id="cd06171">
    <property type="entry name" value="Sigma70_r4"/>
    <property type="match status" value="1"/>
</dbReference>
<dbReference type="InterPro" id="IPR013325">
    <property type="entry name" value="RNA_pol_sigma_r2"/>
</dbReference>
<evidence type="ECO:0000313" key="9">
    <source>
        <dbReference type="Proteomes" id="UP000198228"/>
    </source>
</evidence>
<proteinExistence type="inferred from homology"/>
<dbReference type="Pfam" id="PF08281">
    <property type="entry name" value="Sigma70_r4_2"/>
    <property type="match status" value="1"/>
</dbReference>